<proteinExistence type="predicted"/>
<dbReference type="AlphaFoldDB" id="A0A1X2I7L4"/>
<dbReference type="EMBL" id="MCGE01000022">
    <property type="protein sequence ID" value="ORZ11102.1"/>
    <property type="molecule type" value="Genomic_DNA"/>
</dbReference>
<evidence type="ECO:0000256" key="2">
    <source>
        <dbReference type="SAM" id="MobiDB-lite"/>
    </source>
</evidence>
<evidence type="ECO:0000313" key="4">
    <source>
        <dbReference type="Proteomes" id="UP000193560"/>
    </source>
</evidence>
<dbReference type="OrthoDB" id="2288664at2759"/>
<feature type="compositionally biased region" description="Polar residues" evidence="2">
    <location>
        <begin position="160"/>
        <end position="187"/>
    </location>
</feature>
<feature type="compositionally biased region" description="Polar residues" evidence="2">
    <location>
        <begin position="208"/>
        <end position="228"/>
    </location>
</feature>
<gene>
    <name evidence="3" type="ORF">BCR42DRAFT_102780</name>
</gene>
<feature type="coiled-coil region" evidence="1">
    <location>
        <begin position="72"/>
        <end position="106"/>
    </location>
</feature>
<organism evidence="3 4">
    <name type="scientific">Absidia repens</name>
    <dbReference type="NCBI Taxonomy" id="90262"/>
    <lineage>
        <taxon>Eukaryota</taxon>
        <taxon>Fungi</taxon>
        <taxon>Fungi incertae sedis</taxon>
        <taxon>Mucoromycota</taxon>
        <taxon>Mucoromycotina</taxon>
        <taxon>Mucoromycetes</taxon>
        <taxon>Mucorales</taxon>
        <taxon>Cunninghamellaceae</taxon>
        <taxon>Absidia</taxon>
    </lineage>
</organism>
<accession>A0A1X2I7L4</accession>
<evidence type="ECO:0000313" key="3">
    <source>
        <dbReference type="EMBL" id="ORZ11102.1"/>
    </source>
</evidence>
<feature type="region of interest" description="Disordered" evidence="2">
    <location>
        <begin position="152"/>
        <end position="259"/>
    </location>
</feature>
<keyword evidence="1" id="KW-0175">Coiled coil</keyword>
<protein>
    <submittedName>
        <fullName evidence="3">Uncharacterized protein</fullName>
    </submittedName>
</protein>
<dbReference type="STRING" id="90262.A0A1X2I7L4"/>
<comment type="caution">
    <text evidence="3">The sequence shown here is derived from an EMBL/GenBank/DDBJ whole genome shotgun (WGS) entry which is preliminary data.</text>
</comment>
<evidence type="ECO:0000256" key="1">
    <source>
        <dbReference type="SAM" id="Coils"/>
    </source>
</evidence>
<sequence>MQFQTSYSLPFAPSLAKKDWNTSSIYSQLQQQQDMKSKIEALEQKLKHDHQVFEKQRAILLEEIKVKDKQRLENEQQLETRWSTKVQKLQQQLETERKNHEEDICEWKLRYQAAMDTEQQKHYRRLAYFHQRLNAKNMEYAELEQLLARSAPGSPIPSPIDSQTLKPASNTTNRQNDVLSPNIFTTVNRKDNHTTQPQTRHNYRWRRSSSLDSSTPLRTNPPRASQSMIADPVIGTSRQDLETTGRPSNTKKPKTSDLSSLPLVDDLYASELQDMTLRHQASVDNMAAEYAVDRAELLEQHERDRKLWKVEHDSELHNERMRLVQEHGQHLDQVNQSWQQKWDDMVAQNKRSLAELQKQWDEQSKSDKLAWENRKSKEHDAMKKQLGWATYELNLMLKEHKAATILAKQLNLAIDPSTDVEDMKLTLVGLLEIGLQIASELDSPCNHSEKSSEPVSFFGLLNMSF</sequence>
<dbReference type="Proteomes" id="UP000193560">
    <property type="component" value="Unassembled WGS sequence"/>
</dbReference>
<keyword evidence="4" id="KW-1185">Reference proteome</keyword>
<reference evidence="3 4" key="1">
    <citation type="submission" date="2016-07" db="EMBL/GenBank/DDBJ databases">
        <title>Pervasive Adenine N6-methylation of Active Genes in Fungi.</title>
        <authorList>
            <consortium name="DOE Joint Genome Institute"/>
            <person name="Mondo S.J."/>
            <person name="Dannebaum R.O."/>
            <person name="Kuo R.C."/>
            <person name="Labutti K."/>
            <person name="Haridas S."/>
            <person name="Kuo A."/>
            <person name="Salamov A."/>
            <person name="Ahrendt S.R."/>
            <person name="Lipzen A."/>
            <person name="Sullivan W."/>
            <person name="Andreopoulos W.B."/>
            <person name="Clum A."/>
            <person name="Lindquist E."/>
            <person name="Daum C."/>
            <person name="Ramamoorthy G.K."/>
            <person name="Gryganskyi A."/>
            <person name="Culley D."/>
            <person name="Magnuson J.K."/>
            <person name="James T.Y."/>
            <person name="O'Malley M.A."/>
            <person name="Stajich J.E."/>
            <person name="Spatafora J.W."/>
            <person name="Visel A."/>
            <person name="Grigoriev I.V."/>
        </authorList>
    </citation>
    <scope>NUCLEOTIDE SEQUENCE [LARGE SCALE GENOMIC DNA]</scope>
    <source>
        <strain evidence="3 4">NRRL 1336</strain>
    </source>
</reference>
<name>A0A1X2I7L4_9FUNG</name>